<dbReference type="OrthoDB" id="204402at2157"/>
<evidence type="ECO:0000259" key="1">
    <source>
        <dbReference type="PROSITE" id="PS51186"/>
    </source>
</evidence>
<organism evidence="2 3">
    <name type="scientific">Halovenus aranensis</name>
    <dbReference type="NCBI Taxonomy" id="890420"/>
    <lineage>
        <taxon>Archaea</taxon>
        <taxon>Methanobacteriati</taxon>
        <taxon>Methanobacteriota</taxon>
        <taxon>Stenosarchaea group</taxon>
        <taxon>Halobacteria</taxon>
        <taxon>Halobacteriales</taxon>
        <taxon>Haloarculaceae</taxon>
        <taxon>Halovenus</taxon>
    </lineage>
</organism>
<reference evidence="2 3" key="1">
    <citation type="submission" date="2016-10" db="EMBL/GenBank/DDBJ databases">
        <authorList>
            <person name="de Groot N.N."/>
        </authorList>
    </citation>
    <scope>NUCLEOTIDE SEQUENCE [LARGE SCALE GENOMIC DNA]</scope>
    <source>
        <strain evidence="2 3">IBRC-M10015</strain>
    </source>
</reference>
<protein>
    <submittedName>
        <fullName evidence="2">Amino-acid N-acetyltransferase</fullName>
    </submittedName>
</protein>
<dbReference type="STRING" id="890420.SAMN05216226_10568"/>
<dbReference type="GO" id="GO:0016747">
    <property type="term" value="F:acyltransferase activity, transferring groups other than amino-acyl groups"/>
    <property type="evidence" value="ECO:0007669"/>
    <property type="project" value="InterPro"/>
</dbReference>
<sequence length="159" mass="17087">MVDATSLQPVDRTDSRYAESVLSESGLPTADLSDPQLYVYTVDGDPVGVGGIERYGTVGLLRSVAIEEAARGQGYGTALTGALLDRGRAEGITELFLLTTTAADFFARLGFERTDRAAAPEQIRETTQFSEVCPDTATCMRRELDTGDDSGRQRSPTDV</sequence>
<dbReference type="EMBL" id="FNFC01000005">
    <property type="protein sequence ID" value="SDJ56275.1"/>
    <property type="molecule type" value="Genomic_DNA"/>
</dbReference>
<dbReference type="Gene3D" id="3.40.630.30">
    <property type="match status" value="1"/>
</dbReference>
<gene>
    <name evidence="2" type="ORF">SAMN05216226_10568</name>
</gene>
<dbReference type="Pfam" id="PF00583">
    <property type="entry name" value="Acetyltransf_1"/>
    <property type="match status" value="1"/>
</dbReference>
<feature type="domain" description="N-acetyltransferase" evidence="1">
    <location>
        <begin position="1"/>
        <end position="145"/>
    </location>
</feature>
<keyword evidence="2" id="KW-0808">Transferase</keyword>
<dbReference type="InterPro" id="IPR016181">
    <property type="entry name" value="Acyl_CoA_acyltransferase"/>
</dbReference>
<dbReference type="InterPro" id="IPR000182">
    <property type="entry name" value="GNAT_dom"/>
</dbReference>
<dbReference type="AlphaFoldDB" id="A0A1G8UT60"/>
<dbReference type="NCBIfam" id="NF040501">
    <property type="entry name" value="resist_ArsN2"/>
    <property type="match status" value="1"/>
</dbReference>
<evidence type="ECO:0000313" key="2">
    <source>
        <dbReference type="EMBL" id="SDJ56275.1"/>
    </source>
</evidence>
<dbReference type="RefSeq" id="WP_092700819.1">
    <property type="nucleotide sequence ID" value="NZ_FNFC01000005.1"/>
</dbReference>
<dbReference type="CDD" id="cd04301">
    <property type="entry name" value="NAT_SF"/>
    <property type="match status" value="1"/>
</dbReference>
<name>A0A1G8UT60_9EURY</name>
<keyword evidence="3" id="KW-1185">Reference proteome</keyword>
<dbReference type="Proteomes" id="UP000198856">
    <property type="component" value="Unassembled WGS sequence"/>
</dbReference>
<dbReference type="PROSITE" id="PS51186">
    <property type="entry name" value="GNAT"/>
    <property type="match status" value="1"/>
</dbReference>
<proteinExistence type="predicted"/>
<evidence type="ECO:0000313" key="3">
    <source>
        <dbReference type="Proteomes" id="UP000198856"/>
    </source>
</evidence>
<accession>A0A1G8UT60</accession>
<dbReference type="SUPFAM" id="SSF55729">
    <property type="entry name" value="Acyl-CoA N-acyltransferases (Nat)"/>
    <property type="match status" value="1"/>
</dbReference>